<evidence type="ECO:0000313" key="8">
    <source>
        <dbReference type="Proteomes" id="UP000799772"/>
    </source>
</evidence>
<dbReference type="Gene3D" id="3.40.50.150">
    <property type="entry name" value="Vaccinia Virus protein VP39"/>
    <property type="match status" value="1"/>
</dbReference>
<reference evidence="7" key="1">
    <citation type="journal article" date="2020" name="Stud. Mycol.">
        <title>101 Dothideomycetes genomes: a test case for predicting lifestyles and emergence of pathogens.</title>
        <authorList>
            <person name="Haridas S."/>
            <person name="Albert R."/>
            <person name="Binder M."/>
            <person name="Bloem J."/>
            <person name="Labutti K."/>
            <person name="Salamov A."/>
            <person name="Andreopoulos B."/>
            <person name="Baker S."/>
            <person name="Barry K."/>
            <person name="Bills G."/>
            <person name="Bluhm B."/>
            <person name="Cannon C."/>
            <person name="Castanera R."/>
            <person name="Culley D."/>
            <person name="Daum C."/>
            <person name="Ezra D."/>
            <person name="Gonzalez J."/>
            <person name="Henrissat B."/>
            <person name="Kuo A."/>
            <person name="Liang C."/>
            <person name="Lipzen A."/>
            <person name="Lutzoni F."/>
            <person name="Magnuson J."/>
            <person name="Mondo S."/>
            <person name="Nolan M."/>
            <person name="Ohm R."/>
            <person name="Pangilinan J."/>
            <person name="Park H.-J."/>
            <person name="Ramirez L."/>
            <person name="Alfaro M."/>
            <person name="Sun H."/>
            <person name="Tritt A."/>
            <person name="Yoshinaga Y."/>
            <person name="Zwiers L.-H."/>
            <person name="Turgeon B."/>
            <person name="Goodwin S."/>
            <person name="Spatafora J."/>
            <person name="Crous P."/>
            <person name="Grigoriev I."/>
        </authorList>
    </citation>
    <scope>NUCLEOTIDE SEQUENCE</scope>
    <source>
        <strain evidence="7">CBS 133067</strain>
    </source>
</reference>
<evidence type="ECO:0000313" key="7">
    <source>
        <dbReference type="EMBL" id="KAF2104153.1"/>
    </source>
</evidence>
<keyword evidence="8" id="KW-1185">Reference proteome</keyword>
<evidence type="ECO:0000256" key="4">
    <source>
        <dbReference type="ARBA" id="ARBA00022679"/>
    </source>
</evidence>
<dbReference type="GO" id="GO:0030735">
    <property type="term" value="F:carnosine N-methyltransferase activity"/>
    <property type="evidence" value="ECO:0007669"/>
    <property type="project" value="UniProtKB-EC"/>
</dbReference>
<keyword evidence="4" id="KW-0808">Transferase</keyword>
<gene>
    <name evidence="7" type="ORF">NA57DRAFT_70366</name>
</gene>
<dbReference type="InterPro" id="IPR029063">
    <property type="entry name" value="SAM-dependent_MTases_sf"/>
</dbReference>
<name>A0A9P4IRQ5_9PEZI</name>
<feature type="region of interest" description="Disordered" evidence="6">
    <location>
        <begin position="1"/>
        <end position="28"/>
    </location>
</feature>
<evidence type="ECO:0000256" key="2">
    <source>
        <dbReference type="ARBA" id="ARBA00012003"/>
    </source>
</evidence>
<evidence type="ECO:0000256" key="5">
    <source>
        <dbReference type="ARBA" id="ARBA00022691"/>
    </source>
</evidence>
<accession>A0A9P4IRQ5</accession>
<comment type="caution">
    <text evidence="7">The sequence shown here is derived from an EMBL/GenBank/DDBJ whole genome shotgun (WGS) entry which is preliminary data.</text>
</comment>
<dbReference type="EC" id="2.1.1.22" evidence="2"/>
<evidence type="ECO:0000256" key="1">
    <source>
        <dbReference type="ARBA" id="ARBA00010086"/>
    </source>
</evidence>
<dbReference type="AlphaFoldDB" id="A0A9P4IRQ5"/>
<dbReference type="SMART" id="SM01296">
    <property type="entry name" value="N2227"/>
    <property type="match status" value="1"/>
</dbReference>
<proteinExistence type="inferred from homology"/>
<protein>
    <recommendedName>
        <fullName evidence="2">carnosine N-methyltransferase</fullName>
        <ecNumber evidence="2">2.1.1.22</ecNumber>
    </recommendedName>
</protein>
<dbReference type="PANTHER" id="PTHR12303:SF6">
    <property type="entry name" value="CARNOSINE N-METHYLTRANSFERASE"/>
    <property type="match status" value="1"/>
</dbReference>
<evidence type="ECO:0000256" key="6">
    <source>
        <dbReference type="SAM" id="MobiDB-lite"/>
    </source>
</evidence>
<dbReference type="Proteomes" id="UP000799772">
    <property type="component" value="Unassembled WGS sequence"/>
</dbReference>
<dbReference type="SUPFAM" id="SSF53335">
    <property type="entry name" value="S-adenosyl-L-methionine-dependent methyltransferases"/>
    <property type="match status" value="1"/>
</dbReference>
<dbReference type="Pfam" id="PF07942">
    <property type="entry name" value="CARME"/>
    <property type="match status" value="1"/>
</dbReference>
<sequence length="440" mass="48297">MPEATDAALQHTASIEDASAPSGNDQALNDAEEEQRVLLAAIDSFQSYRTAAHYNVTHLRRQSFYALPQAHWTLLAEPPFSILDTFNEVDDAIDANADIAEAIANAALPPFGIALEEDGEASHEGNSNNNEVPWRGQATPSDRDKARSTLRQIYRDWSAEGAAERDACYGPILQALQSEFSSTPDREKGNISVLVPGAGLGRLVFEVCRAGFAAEGNEISFHQLLTSSYILNHSSRADQFALYPFALSFSNHVSRSNQLRKVLIPDVHPATALEEASAGMDIHAFERLGMAAADFCVAYKEPHSKDKYDAIATAFFIDTAPNLIAYIEAIQNCLKSGGIWVNVGPLLWHFENNPPGKPEQGSRQPSASDPRDATFGNQSLGIGEAGSVELSEEEVVHLVQHFGFTMEKHEWGVHSTGYIQDPRSMLQNVYKPSFWIARKR</sequence>
<dbReference type="OrthoDB" id="978at2759"/>
<dbReference type="InterPro" id="IPR012901">
    <property type="entry name" value="CARME"/>
</dbReference>
<dbReference type="EMBL" id="ML978121">
    <property type="protein sequence ID" value="KAF2104153.1"/>
    <property type="molecule type" value="Genomic_DNA"/>
</dbReference>
<feature type="region of interest" description="Disordered" evidence="6">
    <location>
        <begin position="119"/>
        <end position="145"/>
    </location>
</feature>
<dbReference type="GO" id="GO:0032259">
    <property type="term" value="P:methylation"/>
    <property type="evidence" value="ECO:0007669"/>
    <property type="project" value="UniProtKB-KW"/>
</dbReference>
<evidence type="ECO:0000256" key="3">
    <source>
        <dbReference type="ARBA" id="ARBA00022603"/>
    </source>
</evidence>
<organism evidence="7 8">
    <name type="scientific">Rhizodiscina lignyota</name>
    <dbReference type="NCBI Taxonomy" id="1504668"/>
    <lineage>
        <taxon>Eukaryota</taxon>
        <taxon>Fungi</taxon>
        <taxon>Dikarya</taxon>
        <taxon>Ascomycota</taxon>
        <taxon>Pezizomycotina</taxon>
        <taxon>Dothideomycetes</taxon>
        <taxon>Pleosporomycetidae</taxon>
        <taxon>Aulographales</taxon>
        <taxon>Rhizodiscinaceae</taxon>
        <taxon>Rhizodiscina</taxon>
    </lineage>
</organism>
<comment type="similarity">
    <text evidence="1">Belongs to the carnosine N-methyltransferase family.</text>
</comment>
<keyword evidence="3" id="KW-0489">Methyltransferase</keyword>
<feature type="region of interest" description="Disordered" evidence="6">
    <location>
        <begin position="352"/>
        <end position="378"/>
    </location>
</feature>
<keyword evidence="5" id="KW-0949">S-adenosyl-L-methionine</keyword>
<dbReference type="PANTHER" id="PTHR12303">
    <property type="entry name" value="CARNOSINE N-METHYLTRANSFERASE"/>
    <property type="match status" value="1"/>
</dbReference>